<evidence type="ECO:0000259" key="1">
    <source>
        <dbReference type="PROSITE" id="PS50181"/>
    </source>
</evidence>
<dbReference type="InterPro" id="IPR055411">
    <property type="entry name" value="LRR_FXL15/At3g58940/PEG3-like"/>
</dbReference>
<dbReference type="AlphaFoldDB" id="A0AAP0GK68"/>
<dbReference type="Pfam" id="PF24758">
    <property type="entry name" value="LRR_At5g56370"/>
    <property type="match status" value="1"/>
</dbReference>
<dbReference type="Pfam" id="PF00646">
    <property type="entry name" value="F-box"/>
    <property type="match status" value="1"/>
</dbReference>
<dbReference type="SUPFAM" id="SSF81383">
    <property type="entry name" value="F-box domain"/>
    <property type="match status" value="1"/>
</dbReference>
<dbReference type="PROSITE" id="PS50181">
    <property type="entry name" value="FBOX"/>
    <property type="match status" value="1"/>
</dbReference>
<name>A0AAP0GK68_9ASTR</name>
<dbReference type="InterPro" id="IPR036047">
    <property type="entry name" value="F-box-like_dom_sf"/>
</dbReference>
<reference evidence="2 3" key="1">
    <citation type="submission" date="2024-04" db="EMBL/GenBank/DDBJ databases">
        <title>The reference genome of an endangered Asteraceae, Deinandra increscens subsp. villosa, native to the Central Coast of California.</title>
        <authorList>
            <person name="Guilliams M."/>
            <person name="Hasenstab-Lehman K."/>
            <person name="Meyer R."/>
            <person name="Mcevoy S."/>
        </authorList>
    </citation>
    <scope>NUCLEOTIDE SEQUENCE [LARGE SCALE GENOMIC DNA]</scope>
    <source>
        <tissue evidence="2">Leaf</tissue>
    </source>
</reference>
<evidence type="ECO:0000313" key="3">
    <source>
        <dbReference type="Proteomes" id="UP001408789"/>
    </source>
</evidence>
<feature type="domain" description="F-box" evidence="1">
    <location>
        <begin position="1"/>
        <end position="52"/>
    </location>
</feature>
<dbReference type="EMBL" id="JBCNJP010000027">
    <property type="protein sequence ID" value="KAK9051164.1"/>
    <property type="molecule type" value="Genomic_DNA"/>
</dbReference>
<organism evidence="2 3">
    <name type="scientific">Deinandra increscens subsp. villosa</name>
    <dbReference type="NCBI Taxonomy" id="3103831"/>
    <lineage>
        <taxon>Eukaryota</taxon>
        <taxon>Viridiplantae</taxon>
        <taxon>Streptophyta</taxon>
        <taxon>Embryophyta</taxon>
        <taxon>Tracheophyta</taxon>
        <taxon>Spermatophyta</taxon>
        <taxon>Magnoliopsida</taxon>
        <taxon>eudicotyledons</taxon>
        <taxon>Gunneridae</taxon>
        <taxon>Pentapetalae</taxon>
        <taxon>asterids</taxon>
        <taxon>campanulids</taxon>
        <taxon>Asterales</taxon>
        <taxon>Asteraceae</taxon>
        <taxon>Asteroideae</taxon>
        <taxon>Heliantheae alliance</taxon>
        <taxon>Madieae</taxon>
        <taxon>Madiinae</taxon>
        <taxon>Deinandra</taxon>
    </lineage>
</organism>
<dbReference type="InterPro" id="IPR001810">
    <property type="entry name" value="F-box_dom"/>
</dbReference>
<gene>
    <name evidence="2" type="ORF">SSX86_027790</name>
</gene>
<dbReference type="InterPro" id="IPR032675">
    <property type="entry name" value="LRR_dom_sf"/>
</dbReference>
<comment type="caution">
    <text evidence="2">The sequence shown here is derived from an EMBL/GenBank/DDBJ whole genome shotgun (WGS) entry which is preliminary data.</text>
</comment>
<evidence type="ECO:0000313" key="2">
    <source>
        <dbReference type="EMBL" id="KAK9051164.1"/>
    </source>
</evidence>
<protein>
    <recommendedName>
        <fullName evidence="1">F-box domain-containing protein</fullName>
    </recommendedName>
</protein>
<dbReference type="PANTHER" id="PTHR31639">
    <property type="entry name" value="F-BOX PROTEIN-LIKE"/>
    <property type="match status" value="1"/>
</dbReference>
<proteinExistence type="predicted"/>
<accession>A0AAP0GK68</accession>
<dbReference type="SUPFAM" id="SSF52047">
    <property type="entry name" value="RNI-like"/>
    <property type="match status" value="1"/>
</dbReference>
<dbReference type="Proteomes" id="UP001408789">
    <property type="component" value="Unassembled WGS sequence"/>
</dbReference>
<dbReference type="PANTHER" id="PTHR31639:SF312">
    <property type="entry name" value="CYCLIN-LIKE F-BOX"/>
    <property type="match status" value="1"/>
</dbReference>
<dbReference type="Gene3D" id="3.80.10.10">
    <property type="entry name" value="Ribonuclease Inhibitor"/>
    <property type="match status" value="2"/>
</dbReference>
<sequence length="635" mass="72052">MYISNMPENVVTNILNRLPLQYAVRTGILSRDWRFKWTMLSELVLDEKFIDYLIKRAGYRESRRIINRLLPNFQCAITKFVIYLNDDRYDIEKWILFLSKKGVEDLTICNEISQQALQLPNHFFSFLELKHLNLDNCCFNPPASFQGFPNLLSLELCKVKFESGKFGEFFTQCPELEILNMSFPVHAHVKLVEIAKLTNLKILSLFMFNMDYTMITSSSVIFELLGFLPKLQELELDFRFCRDTKAFTEDGARKKSPSSFPCLMTLKLSEIDLGSGMMSSFAFELIRSSPNLQTLEITADSCSTEDDPRERFPTTFPCLKTLKISSMDLWSGNMLSFTFEVIRSSPNLQTLEIAAPEWDSERSPAILSPEVDYNTMGTLELSFTEDGAAKWPPNTFSFLKTLKLSNIHVRSGVMLSFASIIIRSSSILQTLEITVGGWFFTEVGATFPCLKNLKLSDIYFGSGSMLSSAFEMIRSSPSLHTLEISSADSYCNEDGERKRSPATFPCLKTLKLSNIDLGSDIMVSFSFDIIRSSPNLQTLEITAGYWGVSSPLAICSPDVDYNALGLLQLRSVIFTDLKHSENEVVWIKYLLACSPFLEKICIHLEPDLSSDAKLMFAKKLLKLHRASAVVDIDLY</sequence>
<keyword evidence="3" id="KW-1185">Reference proteome</keyword>